<dbReference type="GO" id="GO:0005802">
    <property type="term" value="C:trans-Golgi network"/>
    <property type="evidence" value="ECO:0007669"/>
    <property type="project" value="TreeGrafter"/>
</dbReference>
<evidence type="ECO:0000256" key="1">
    <source>
        <dbReference type="ARBA" id="ARBA00004170"/>
    </source>
</evidence>
<evidence type="ECO:0000256" key="4">
    <source>
        <dbReference type="SAM" id="Coils"/>
    </source>
</evidence>
<dbReference type="Pfam" id="PF15453">
    <property type="entry name" value="Pilt"/>
    <property type="match status" value="2"/>
</dbReference>
<comment type="caution">
    <text evidence="7">The sequence shown here is derived from an EMBL/GenBank/DDBJ whole genome shotgun (WGS) entry which is preliminary data.</text>
</comment>
<gene>
    <name evidence="7" type="primary">Tjap1</name>
    <name evidence="7" type="ORF">DYACAS_R14652</name>
</gene>
<name>A0A7K5VUF6_9CORV</name>
<keyword evidence="2" id="KW-0597">Phosphoprotein</keyword>
<protein>
    <submittedName>
        <fullName evidence="7">TJAP1 protein</fullName>
    </submittedName>
</protein>
<keyword evidence="4" id="KW-0175">Coiled coil</keyword>
<evidence type="ECO:0000259" key="6">
    <source>
        <dbReference type="Pfam" id="PF15453"/>
    </source>
</evidence>
<evidence type="ECO:0000256" key="3">
    <source>
        <dbReference type="ARBA" id="ARBA00023136"/>
    </source>
</evidence>
<feature type="coiled-coil region" evidence="4">
    <location>
        <begin position="43"/>
        <end position="179"/>
    </location>
</feature>
<keyword evidence="3" id="KW-0472">Membrane</keyword>
<reference evidence="7 8" key="1">
    <citation type="submission" date="2019-09" db="EMBL/GenBank/DDBJ databases">
        <title>Bird 10,000 Genomes (B10K) Project - Family phase.</title>
        <authorList>
            <person name="Zhang G."/>
        </authorList>
    </citation>
    <scope>NUCLEOTIDE SEQUENCE [LARGE SCALE GENOMIC DNA]</scope>
    <source>
        <strain evidence="7">B10K-DU-001-71</strain>
        <tissue evidence="7">Muscle</tissue>
    </source>
</reference>
<feature type="region of interest" description="Disordered" evidence="5">
    <location>
        <begin position="368"/>
        <end position="431"/>
    </location>
</feature>
<feature type="non-terminal residue" evidence="7">
    <location>
        <position position="1"/>
    </location>
</feature>
<keyword evidence="8" id="KW-1185">Reference proteome</keyword>
<feature type="compositionally biased region" description="Polar residues" evidence="5">
    <location>
        <begin position="292"/>
        <end position="305"/>
    </location>
</feature>
<feature type="domain" description="Tight junction-associated protein 1" evidence="6">
    <location>
        <begin position="501"/>
        <end position="582"/>
    </location>
</feature>
<feature type="domain" description="Tight junction-associated protein 1" evidence="6">
    <location>
        <begin position="280"/>
        <end position="494"/>
    </location>
</feature>
<dbReference type="PANTHER" id="PTHR28664:SF3">
    <property type="entry name" value="TIGHT JUNCTION-ASSOCIATED PROTEIN 1"/>
    <property type="match status" value="1"/>
</dbReference>
<comment type="subcellular location">
    <subcellularLocation>
        <location evidence="1">Membrane</location>
        <topology evidence="1">Peripheral membrane protein</topology>
    </subcellularLocation>
</comment>
<dbReference type="EMBL" id="VYXC01013180">
    <property type="protein sequence ID" value="NWU32480.1"/>
    <property type="molecule type" value="Genomic_DNA"/>
</dbReference>
<dbReference type="InterPro" id="IPR043441">
    <property type="entry name" value="Tjap1/BEGAIN"/>
</dbReference>
<feature type="compositionally biased region" description="Basic and acidic residues" evidence="5">
    <location>
        <begin position="17"/>
        <end position="31"/>
    </location>
</feature>
<accession>A0A7K5VUF6</accession>
<dbReference type="AlphaFoldDB" id="A0A7K5VUF6"/>
<dbReference type="Proteomes" id="UP000584415">
    <property type="component" value="Unassembled WGS sequence"/>
</dbReference>
<dbReference type="PANTHER" id="PTHR28664">
    <property type="entry name" value="TIGHT JUNCTION-ASSOCIATED PROTEIN 1"/>
    <property type="match status" value="1"/>
</dbReference>
<feature type="non-terminal residue" evidence="7">
    <location>
        <position position="583"/>
    </location>
</feature>
<evidence type="ECO:0000256" key="5">
    <source>
        <dbReference type="SAM" id="MobiDB-lite"/>
    </source>
</evidence>
<sequence>MSSTAPSKKPYRKAPPQHREVRHEVPIIRDDQDGEPLTDAERMKLLQHENEELRRRLTYVTNKMEAMERELESGQDYLEMELGQNREELEKFKDKFRRLQNSYTASQRTNQDLEEKLHALASLSQSWIFAIKKAEMDRKTLDWEIVELTNKLLDAKTTINKLEELNERYRQDCNLAVQLLKCNKSHFRNHKFADLPYELQDMVNKHLHSTQESAGPGQEAAHTLAPSDVVPTSVIARVLEKPESLVLNSAKSSSGSCPMAEDVFVHVDMSGALPDACNSAGQMGKEGGDAGKQQNGGCKPQSSVESVPEEVPAFEKLSPYPTPSPPHPMYPGRKVIEFSEDKVRIPKNSPLPNCTYATRQAISLSLVQSEDESCDRHRTLPSSPASEGRRSASSCSCQQSPKAARAHGSSQSSPFSSPPQIPSAFASSASSEEDLLANWQRMFVDKAPPTSERVLINRTAFSRDTAPELQKRFSRSMQELGRAASAYSDGEDGGVTAEPESPSPEKHKDYVDLDLPESPAEEKEMLLQGNKESSQGGAQEESGEGRVKPSFSRPHRSPKRMGVHHLHRKDSLTQAQEQGNLLS</sequence>
<dbReference type="GO" id="GO:0016020">
    <property type="term" value="C:membrane"/>
    <property type="evidence" value="ECO:0007669"/>
    <property type="project" value="UniProtKB-SubCell"/>
</dbReference>
<dbReference type="GO" id="GO:0007030">
    <property type="term" value="P:Golgi organization"/>
    <property type="evidence" value="ECO:0007669"/>
    <property type="project" value="TreeGrafter"/>
</dbReference>
<feature type="compositionally biased region" description="Basic residues" evidence="5">
    <location>
        <begin position="553"/>
        <end position="568"/>
    </location>
</feature>
<evidence type="ECO:0000313" key="8">
    <source>
        <dbReference type="Proteomes" id="UP000584415"/>
    </source>
</evidence>
<feature type="region of interest" description="Disordered" evidence="5">
    <location>
        <begin position="1"/>
        <end position="36"/>
    </location>
</feature>
<feature type="region of interest" description="Disordered" evidence="5">
    <location>
        <begin position="475"/>
        <end position="583"/>
    </location>
</feature>
<evidence type="ECO:0000313" key="7">
    <source>
        <dbReference type="EMBL" id="NWU32480.1"/>
    </source>
</evidence>
<proteinExistence type="predicted"/>
<feature type="region of interest" description="Disordered" evidence="5">
    <location>
        <begin position="280"/>
        <end position="333"/>
    </location>
</feature>
<feature type="compositionally biased region" description="Low complexity" evidence="5">
    <location>
        <begin position="391"/>
        <end position="400"/>
    </location>
</feature>
<feature type="compositionally biased region" description="Pro residues" evidence="5">
    <location>
        <begin position="320"/>
        <end position="329"/>
    </location>
</feature>
<dbReference type="InterPro" id="IPR043470">
    <property type="entry name" value="Tjap1_dom"/>
</dbReference>
<feature type="compositionally biased region" description="Polar residues" evidence="5">
    <location>
        <begin position="572"/>
        <end position="583"/>
    </location>
</feature>
<evidence type="ECO:0000256" key="2">
    <source>
        <dbReference type="ARBA" id="ARBA00022553"/>
    </source>
</evidence>
<organism evidence="7 8">
    <name type="scientific">Platysteira castanea</name>
    <dbReference type="NCBI Taxonomy" id="1160851"/>
    <lineage>
        <taxon>Eukaryota</taxon>
        <taxon>Metazoa</taxon>
        <taxon>Chordata</taxon>
        <taxon>Craniata</taxon>
        <taxon>Vertebrata</taxon>
        <taxon>Euteleostomi</taxon>
        <taxon>Archelosauria</taxon>
        <taxon>Archosauria</taxon>
        <taxon>Dinosauria</taxon>
        <taxon>Saurischia</taxon>
        <taxon>Theropoda</taxon>
        <taxon>Coelurosauria</taxon>
        <taxon>Aves</taxon>
        <taxon>Neognathae</taxon>
        <taxon>Neoaves</taxon>
        <taxon>Telluraves</taxon>
        <taxon>Australaves</taxon>
        <taxon>Passeriformes</taxon>
        <taxon>Corvoidea</taxon>
        <taxon>Platysteiridae</taxon>
        <taxon>Platysteira</taxon>
    </lineage>
</organism>